<dbReference type="SUPFAM" id="SSF52540">
    <property type="entry name" value="P-loop containing nucleoside triphosphate hydrolases"/>
    <property type="match status" value="1"/>
</dbReference>
<dbReference type="InterPro" id="IPR027417">
    <property type="entry name" value="P-loop_NTPase"/>
</dbReference>
<sequence>PELWPEPDTGTAPAPAGEPTDEPTDKPTDDPRLDERELRSPDPRFRLSRLLKPVRAALLLGLALVAADSLATIALPLLVRHGLDAGVDAGDGRVLATTALFALLVVAGGWLALNLQARVTRRAGERVLYGLRVRTFAQLQRLGLDFYERERGGQIMTRMVNDIDALSAFLQTNLLTAVAALATLCAAVVAMLAVDVSLALTALALLPLVLIATAVFWRLSSAAYTDARLRVGEVNSSLQENVTGLRVAQSQNREGHTAEAFGKLSESYRTARLKAQRYAAVYFPSINLTAELSKVLALLVGAGWVADGSLSPGVLVAFMLYLGMFFAPVQQLSLAFDSYQQASVGLRRTVELLRVPASVPPAEHPAPVPDRLRGEIELRDVTHRYPGAERPSLAGVSLRVTPGETVALVGATGAGKSTVVKLLARFYDASEGRVLVDGADIKDYEPSAYRRLLGVVPQEAHLFTGDIAANVRYGRPEASDGEVEAAVRVVG</sequence>
<dbReference type="SUPFAM" id="SSF90123">
    <property type="entry name" value="ABC transporter transmembrane region"/>
    <property type="match status" value="1"/>
</dbReference>
<feature type="non-terminal residue" evidence="8">
    <location>
        <position position="1"/>
    </location>
</feature>
<name>A0ABR5J8N7_9ACTN</name>
<feature type="transmembrane region" description="Helical" evidence="6">
    <location>
        <begin position="174"/>
        <end position="194"/>
    </location>
</feature>
<feature type="domain" description="ABC transmembrane type-1" evidence="7">
    <location>
        <begin position="59"/>
        <end position="341"/>
    </location>
</feature>
<organism evidence="8 9">
    <name type="scientific">Streptomyces varsoviensis</name>
    <dbReference type="NCBI Taxonomy" id="67373"/>
    <lineage>
        <taxon>Bacteria</taxon>
        <taxon>Bacillati</taxon>
        <taxon>Actinomycetota</taxon>
        <taxon>Actinomycetes</taxon>
        <taxon>Kitasatosporales</taxon>
        <taxon>Streptomycetaceae</taxon>
        <taxon>Streptomyces</taxon>
    </lineage>
</organism>
<evidence type="ECO:0000313" key="8">
    <source>
        <dbReference type="EMBL" id="KOG89486.1"/>
    </source>
</evidence>
<feature type="transmembrane region" description="Helical" evidence="6">
    <location>
        <begin position="94"/>
        <end position="113"/>
    </location>
</feature>
<dbReference type="EMBL" id="LGUT01001174">
    <property type="protein sequence ID" value="KOG89486.1"/>
    <property type="molecule type" value="Genomic_DNA"/>
</dbReference>
<dbReference type="Pfam" id="PF00005">
    <property type="entry name" value="ABC_tran"/>
    <property type="match status" value="1"/>
</dbReference>
<keyword evidence="3 6" id="KW-1133">Transmembrane helix</keyword>
<reference evidence="8 9" key="1">
    <citation type="submission" date="2015-07" db="EMBL/GenBank/DDBJ databases">
        <authorList>
            <person name="Ju K.-S."/>
            <person name="Doroghazi J.R."/>
            <person name="Metcalf W.W."/>
        </authorList>
    </citation>
    <scope>NUCLEOTIDE SEQUENCE [LARGE SCALE GENOMIC DNA]</scope>
    <source>
        <strain evidence="8 9">NRRL B-3589</strain>
    </source>
</reference>
<accession>A0ABR5J8N7</accession>
<dbReference type="InterPro" id="IPR039421">
    <property type="entry name" value="Type_1_exporter"/>
</dbReference>
<proteinExistence type="predicted"/>
<evidence type="ECO:0000313" key="9">
    <source>
        <dbReference type="Proteomes" id="UP000037020"/>
    </source>
</evidence>
<evidence type="ECO:0000256" key="2">
    <source>
        <dbReference type="ARBA" id="ARBA00022692"/>
    </source>
</evidence>
<dbReference type="InterPro" id="IPR011527">
    <property type="entry name" value="ABC1_TM_dom"/>
</dbReference>
<evidence type="ECO:0000256" key="5">
    <source>
        <dbReference type="SAM" id="MobiDB-lite"/>
    </source>
</evidence>
<dbReference type="Gene3D" id="3.40.50.300">
    <property type="entry name" value="P-loop containing nucleotide triphosphate hydrolases"/>
    <property type="match status" value="1"/>
</dbReference>
<feature type="compositionally biased region" description="Basic and acidic residues" evidence="5">
    <location>
        <begin position="23"/>
        <end position="39"/>
    </location>
</feature>
<evidence type="ECO:0000259" key="7">
    <source>
        <dbReference type="PROSITE" id="PS50929"/>
    </source>
</evidence>
<evidence type="ECO:0000256" key="1">
    <source>
        <dbReference type="ARBA" id="ARBA00004651"/>
    </source>
</evidence>
<feature type="transmembrane region" description="Helical" evidence="6">
    <location>
        <begin position="310"/>
        <end position="329"/>
    </location>
</feature>
<dbReference type="PANTHER" id="PTHR43394">
    <property type="entry name" value="ATP-DEPENDENT PERMEASE MDL1, MITOCHONDRIAL"/>
    <property type="match status" value="1"/>
</dbReference>
<gene>
    <name evidence="8" type="ORF">ADK38_14035</name>
</gene>
<feature type="transmembrane region" description="Helical" evidence="6">
    <location>
        <begin position="56"/>
        <end position="79"/>
    </location>
</feature>
<dbReference type="PROSITE" id="PS50929">
    <property type="entry name" value="ABC_TM1F"/>
    <property type="match status" value="1"/>
</dbReference>
<dbReference type="CDD" id="cd18546">
    <property type="entry name" value="ABC_6TM_Rv0194_D2_like"/>
    <property type="match status" value="1"/>
</dbReference>
<evidence type="ECO:0000256" key="6">
    <source>
        <dbReference type="SAM" id="Phobius"/>
    </source>
</evidence>
<keyword evidence="9" id="KW-1185">Reference proteome</keyword>
<feature type="transmembrane region" description="Helical" evidence="6">
    <location>
        <begin position="200"/>
        <end position="220"/>
    </location>
</feature>
<dbReference type="InterPro" id="IPR003439">
    <property type="entry name" value="ABC_transporter-like_ATP-bd"/>
</dbReference>
<dbReference type="Pfam" id="PF00664">
    <property type="entry name" value="ABC_membrane"/>
    <property type="match status" value="1"/>
</dbReference>
<protein>
    <submittedName>
        <fullName evidence="8">ABC transporter</fullName>
    </submittedName>
</protein>
<dbReference type="Gene3D" id="1.20.1560.10">
    <property type="entry name" value="ABC transporter type 1, transmembrane domain"/>
    <property type="match status" value="1"/>
</dbReference>
<comment type="subcellular location">
    <subcellularLocation>
        <location evidence="1">Cell membrane</location>
        <topology evidence="1">Multi-pass membrane protein</topology>
    </subcellularLocation>
</comment>
<keyword evidence="4 6" id="KW-0472">Membrane</keyword>
<feature type="non-terminal residue" evidence="8">
    <location>
        <position position="491"/>
    </location>
</feature>
<dbReference type="Proteomes" id="UP000037020">
    <property type="component" value="Unassembled WGS sequence"/>
</dbReference>
<feature type="region of interest" description="Disordered" evidence="5">
    <location>
        <begin position="1"/>
        <end position="39"/>
    </location>
</feature>
<dbReference type="PANTHER" id="PTHR43394:SF1">
    <property type="entry name" value="ATP-BINDING CASSETTE SUB-FAMILY B MEMBER 10, MITOCHONDRIAL"/>
    <property type="match status" value="1"/>
</dbReference>
<evidence type="ECO:0000256" key="3">
    <source>
        <dbReference type="ARBA" id="ARBA00022989"/>
    </source>
</evidence>
<feature type="transmembrane region" description="Helical" evidence="6">
    <location>
        <begin position="279"/>
        <end position="304"/>
    </location>
</feature>
<dbReference type="InterPro" id="IPR036640">
    <property type="entry name" value="ABC1_TM_sf"/>
</dbReference>
<keyword evidence="2 6" id="KW-0812">Transmembrane</keyword>
<comment type="caution">
    <text evidence="8">The sequence shown here is derived from an EMBL/GenBank/DDBJ whole genome shotgun (WGS) entry which is preliminary data.</text>
</comment>
<evidence type="ECO:0000256" key="4">
    <source>
        <dbReference type="ARBA" id="ARBA00023136"/>
    </source>
</evidence>